<sequence length="61" mass="7218">MESLHCMRWKENCRQGSGGELAGKKRIRVDLELEAEELLYAVKEFLCTSMKMLRWTRSRGR</sequence>
<proteinExistence type="predicted"/>
<dbReference type="Proteomes" id="UP000004995">
    <property type="component" value="Unassembled WGS sequence"/>
</dbReference>
<keyword evidence="2" id="KW-1185">Reference proteome</keyword>
<reference evidence="2" key="1">
    <citation type="journal article" date="2012" name="Nat. Biotechnol.">
        <title>Reference genome sequence of the model plant Setaria.</title>
        <authorList>
            <person name="Bennetzen J.L."/>
            <person name="Schmutz J."/>
            <person name="Wang H."/>
            <person name="Percifield R."/>
            <person name="Hawkins J."/>
            <person name="Pontaroli A.C."/>
            <person name="Estep M."/>
            <person name="Feng L."/>
            <person name="Vaughn J.N."/>
            <person name="Grimwood J."/>
            <person name="Jenkins J."/>
            <person name="Barry K."/>
            <person name="Lindquist E."/>
            <person name="Hellsten U."/>
            <person name="Deshpande S."/>
            <person name="Wang X."/>
            <person name="Wu X."/>
            <person name="Mitros T."/>
            <person name="Triplett J."/>
            <person name="Yang X."/>
            <person name="Ye C.Y."/>
            <person name="Mauro-Herrera M."/>
            <person name="Wang L."/>
            <person name="Li P."/>
            <person name="Sharma M."/>
            <person name="Sharma R."/>
            <person name="Ronald P.C."/>
            <person name="Panaud O."/>
            <person name="Kellogg E.A."/>
            <person name="Brutnell T.P."/>
            <person name="Doust A.N."/>
            <person name="Tuskan G.A."/>
            <person name="Rokhsar D."/>
            <person name="Devos K.M."/>
        </authorList>
    </citation>
    <scope>NUCLEOTIDE SEQUENCE [LARGE SCALE GENOMIC DNA]</scope>
    <source>
        <strain evidence="2">cv. Yugu1</strain>
    </source>
</reference>
<dbReference type="Gramene" id="KQL16397">
    <property type="protein sequence ID" value="KQL16397"/>
    <property type="gene ID" value="SETIT_025581mg"/>
</dbReference>
<accession>K3ZG79</accession>
<reference evidence="1" key="2">
    <citation type="submission" date="2018-08" db="UniProtKB">
        <authorList>
            <consortium name="EnsemblPlants"/>
        </authorList>
    </citation>
    <scope>IDENTIFICATION</scope>
    <source>
        <strain evidence="1">Yugu1</strain>
    </source>
</reference>
<dbReference type="EMBL" id="AGNK02001958">
    <property type="status" value="NOT_ANNOTATED_CDS"/>
    <property type="molecule type" value="Genomic_DNA"/>
</dbReference>
<dbReference type="AlphaFoldDB" id="K3ZG79"/>
<organism evidence="1 2">
    <name type="scientific">Setaria italica</name>
    <name type="common">Foxtail millet</name>
    <name type="synonym">Panicum italicum</name>
    <dbReference type="NCBI Taxonomy" id="4555"/>
    <lineage>
        <taxon>Eukaryota</taxon>
        <taxon>Viridiplantae</taxon>
        <taxon>Streptophyta</taxon>
        <taxon>Embryophyta</taxon>
        <taxon>Tracheophyta</taxon>
        <taxon>Spermatophyta</taxon>
        <taxon>Magnoliopsida</taxon>
        <taxon>Liliopsida</taxon>
        <taxon>Poales</taxon>
        <taxon>Poaceae</taxon>
        <taxon>PACMAD clade</taxon>
        <taxon>Panicoideae</taxon>
        <taxon>Panicodae</taxon>
        <taxon>Paniceae</taxon>
        <taxon>Cenchrinae</taxon>
        <taxon>Setaria</taxon>
    </lineage>
</organism>
<dbReference type="HOGENOM" id="CLU_2927051_0_0_1"/>
<evidence type="ECO:0000313" key="1">
    <source>
        <dbReference type="EnsemblPlants" id="KQL16397"/>
    </source>
</evidence>
<evidence type="ECO:0000313" key="2">
    <source>
        <dbReference type="Proteomes" id="UP000004995"/>
    </source>
</evidence>
<name>K3ZG79_SETIT</name>
<protein>
    <submittedName>
        <fullName evidence="1">Uncharacterized protein</fullName>
    </submittedName>
</protein>
<dbReference type="EnsemblPlants" id="KQL16397">
    <property type="protein sequence ID" value="KQL16397"/>
    <property type="gene ID" value="SETIT_025581mg"/>
</dbReference>
<dbReference type="InParanoid" id="K3ZG79"/>